<reference evidence="1 2" key="1">
    <citation type="submission" date="2019-08" db="EMBL/GenBank/DDBJ databases">
        <title>Parahaliea maris sp. nov., isolated from the surface seawater.</title>
        <authorList>
            <person name="Liu Y."/>
        </authorList>
    </citation>
    <scope>NUCLEOTIDE SEQUENCE [LARGE SCALE GENOMIC DNA]</scope>
    <source>
        <strain evidence="1 2">HSLHS9</strain>
    </source>
</reference>
<proteinExistence type="predicted"/>
<dbReference type="EMBL" id="VRZA01000003">
    <property type="protein sequence ID" value="TXS93964.1"/>
    <property type="molecule type" value="Genomic_DNA"/>
</dbReference>
<protein>
    <recommendedName>
        <fullName evidence="3">PhoP regulatory network protein YrbL</fullName>
    </recommendedName>
</protein>
<gene>
    <name evidence="1" type="ORF">FV139_10095</name>
</gene>
<evidence type="ECO:0000313" key="1">
    <source>
        <dbReference type="EMBL" id="TXS93964.1"/>
    </source>
</evidence>
<dbReference type="Proteomes" id="UP000321039">
    <property type="component" value="Unassembled WGS sequence"/>
</dbReference>
<evidence type="ECO:0000313" key="2">
    <source>
        <dbReference type="Proteomes" id="UP000321039"/>
    </source>
</evidence>
<dbReference type="RefSeq" id="WP_148068306.1">
    <property type="nucleotide sequence ID" value="NZ_VRZA01000003.1"/>
</dbReference>
<name>A0A5C9A1U3_9GAMM</name>
<sequence length="234" mass="26526">MSDDQPVMLSGEQDAFARGGNRLCFVDPRDAGRCIKLLRADRSPGQKRREAPWIKRLKPLNAFDDNWQEAAVYRRIERRIGPAAWDLVPRLFGPVETNLGPGLCSELLRDSDGRIAITLKQYLWQYGETTTLSQLLDSFSARWQALGMPSRRLLLHNVVVQCQEDRYPVALKVIDGLGWPDLVPLAWYLPALARHKAGRRAVLLREAMNALLAKQARGDDYGVHGWLEDAQRSI</sequence>
<dbReference type="InterPro" id="IPR019647">
    <property type="entry name" value="PhoP_reg_network_YrbL"/>
</dbReference>
<accession>A0A5C9A1U3</accession>
<evidence type="ECO:0008006" key="3">
    <source>
        <dbReference type="Google" id="ProtNLM"/>
    </source>
</evidence>
<comment type="caution">
    <text evidence="1">The sequence shown here is derived from an EMBL/GenBank/DDBJ whole genome shotgun (WGS) entry which is preliminary data.</text>
</comment>
<keyword evidence="2" id="KW-1185">Reference proteome</keyword>
<dbReference type="AlphaFoldDB" id="A0A5C9A1U3"/>
<organism evidence="1 2">
    <name type="scientific">Parahaliea maris</name>
    <dbReference type="NCBI Taxonomy" id="2716870"/>
    <lineage>
        <taxon>Bacteria</taxon>
        <taxon>Pseudomonadati</taxon>
        <taxon>Pseudomonadota</taxon>
        <taxon>Gammaproteobacteria</taxon>
        <taxon>Cellvibrionales</taxon>
        <taxon>Halieaceae</taxon>
        <taxon>Parahaliea</taxon>
    </lineage>
</organism>
<dbReference type="Pfam" id="PF10707">
    <property type="entry name" value="YrbL-PhoP_reg"/>
    <property type="match status" value="1"/>
</dbReference>